<protein>
    <submittedName>
        <fullName evidence="2">Uncharacterized protein</fullName>
    </submittedName>
</protein>
<evidence type="ECO:0000313" key="3">
    <source>
        <dbReference type="Proteomes" id="UP000254150"/>
    </source>
</evidence>
<keyword evidence="1" id="KW-0812">Transmembrane</keyword>
<proteinExistence type="predicted"/>
<keyword evidence="1" id="KW-0472">Membrane</keyword>
<dbReference type="RefSeq" id="WP_115069581.1">
    <property type="nucleotide sequence ID" value="NZ_UHID01000008.1"/>
</dbReference>
<dbReference type="AlphaFoldDB" id="A0A380PBB0"/>
<feature type="transmembrane region" description="Helical" evidence="1">
    <location>
        <begin position="314"/>
        <end position="336"/>
    </location>
</feature>
<dbReference type="Proteomes" id="UP000254150">
    <property type="component" value="Unassembled WGS sequence"/>
</dbReference>
<feature type="transmembrane region" description="Helical" evidence="1">
    <location>
        <begin position="17"/>
        <end position="40"/>
    </location>
</feature>
<sequence length="490" mass="54800">MDPTAWTCCTDSQDLPWWAWLVVGGCVGALLIFFLTRVMIIHRSGTTREPLPRLAAEPVPAVVQAIHPAPLPVWNRRHTSPMGRLLDWYRGLAPAAAHEAYVRSLIHDAWLVEVEYATQAGERIRACLADVIPGSELPRFTVGTEVSVRCFENPRTRLRADAVPGARATMRCLLADSPTDVPRRAGYDLDGLRARVERVRWSEPRAGSPFLGIMEFKTERDPFGGEVRGERRSFPADPQGIWAAMSHPAPVSRRADDAPLPESVHEVRLWEDSGSFARTELILAPIFWVCLPVAAIGFLWFVTVNDSSEAGADGFFWALWVAAFVWLLVSVGTLVLRLHIRREDLASHERIYRHGVLCTLHRAPWDRSGGEGDSSPTFIALDHRLDDRVAERIHQALRTWITAVTAVDTSCLDEILPAERLFGTEAKGGWYLPFISGFGTPEDFAAHQWVLITDPKDPEDAHPVVTTVPRGKAFQRMRAKARRQAERSAR</sequence>
<accession>A0A380PBB0</accession>
<dbReference type="EMBL" id="UHID01000008">
    <property type="protein sequence ID" value="SUP61822.1"/>
    <property type="molecule type" value="Genomic_DNA"/>
</dbReference>
<evidence type="ECO:0000313" key="2">
    <source>
        <dbReference type="EMBL" id="SUP61822.1"/>
    </source>
</evidence>
<keyword evidence="1" id="KW-1133">Transmembrane helix</keyword>
<reference evidence="2 3" key="1">
    <citation type="submission" date="2018-06" db="EMBL/GenBank/DDBJ databases">
        <authorList>
            <consortium name="Pathogen Informatics"/>
            <person name="Doyle S."/>
        </authorList>
    </citation>
    <scope>NUCLEOTIDE SEQUENCE [LARGE SCALE GENOMIC DNA]</scope>
    <source>
        <strain evidence="2 3">NCTC7807</strain>
    </source>
</reference>
<gene>
    <name evidence="2" type="ORF">NCTC7807_04980</name>
</gene>
<organism evidence="2 3">
    <name type="scientific">Streptomyces griseus</name>
    <dbReference type="NCBI Taxonomy" id="1911"/>
    <lineage>
        <taxon>Bacteria</taxon>
        <taxon>Bacillati</taxon>
        <taxon>Actinomycetota</taxon>
        <taxon>Actinomycetes</taxon>
        <taxon>Kitasatosporales</taxon>
        <taxon>Streptomycetaceae</taxon>
        <taxon>Streptomyces</taxon>
    </lineage>
</organism>
<evidence type="ECO:0000256" key="1">
    <source>
        <dbReference type="SAM" id="Phobius"/>
    </source>
</evidence>
<name>A0A380PBB0_STRGR</name>
<feature type="transmembrane region" description="Helical" evidence="1">
    <location>
        <begin position="281"/>
        <end position="302"/>
    </location>
</feature>